<organism evidence="3">
    <name type="scientific">Brugia pahangi</name>
    <name type="common">Filarial nematode worm</name>
    <dbReference type="NCBI Taxonomy" id="6280"/>
    <lineage>
        <taxon>Eukaryota</taxon>
        <taxon>Metazoa</taxon>
        <taxon>Ecdysozoa</taxon>
        <taxon>Nematoda</taxon>
        <taxon>Chromadorea</taxon>
        <taxon>Rhabditida</taxon>
        <taxon>Spirurina</taxon>
        <taxon>Spiruromorpha</taxon>
        <taxon>Filarioidea</taxon>
        <taxon>Onchocercidae</taxon>
        <taxon>Brugia</taxon>
    </lineage>
</organism>
<accession>A0A0N4TY66</accession>
<name>A0A0N4TY66_BRUPA</name>
<proteinExistence type="predicted"/>
<reference evidence="1 2" key="2">
    <citation type="submission" date="2018-11" db="EMBL/GenBank/DDBJ databases">
        <authorList>
            <consortium name="Pathogen Informatics"/>
        </authorList>
    </citation>
    <scope>NUCLEOTIDE SEQUENCE [LARGE SCALE GENOMIC DNA]</scope>
</reference>
<dbReference type="AlphaFoldDB" id="A0A0N4TY66"/>
<gene>
    <name evidence="1" type="ORF">BPAG_LOCUS13879</name>
</gene>
<keyword evidence="2" id="KW-1185">Reference proteome</keyword>
<reference evidence="3" key="1">
    <citation type="submission" date="2017-02" db="UniProtKB">
        <authorList>
            <consortium name="WormBaseParasite"/>
        </authorList>
    </citation>
    <scope>IDENTIFICATION</scope>
</reference>
<sequence length="45" mass="4416">MRVKLSAQINFALIDDTAAAATAAATATATAAAACTAGNVVKCYL</sequence>
<protein>
    <submittedName>
        <fullName evidence="1 3">Uncharacterized protein</fullName>
    </submittedName>
</protein>
<dbReference type="WBParaSite" id="BPAG_0001395101-mRNA-1">
    <property type="protein sequence ID" value="BPAG_0001395101-mRNA-1"/>
    <property type="gene ID" value="BPAG_0001395101"/>
</dbReference>
<dbReference type="EMBL" id="UZAD01013468">
    <property type="protein sequence ID" value="VDN95064.1"/>
    <property type="molecule type" value="Genomic_DNA"/>
</dbReference>
<evidence type="ECO:0000313" key="1">
    <source>
        <dbReference type="EMBL" id="VDN95064.1"/>
    </source>
</evidence>
<evidence type="ECO:0000313" key="2">
    <source>
        <dbReference type="Proteomes" id="UP000278627"/>
    </source>
</evidence>
<evidence type="ECO:0000313" key="3">
    <source>
        <dbReference type="WBParaSite" id="BPAG_0001395101-mRNA-1"/>
    </source>
</evidence>
<dbReference type="Proteomes" id="UP000278627">
    <property type="component" value="Unassembled WGS sequence"/>
</dbReference>
<dbReference type="PROSITE" id="PS51257">
    <property type="entry name" value="PROKAR_LIPOPROTEIN"/>
    <property type="match status" value="1"/>
</dbReference>